<keyword evidence="3" id="KW-0347">Helicase</keyword>
<evidence type="ECO:0000259" key="2">
    <source>
        <dbReference type="PROSITE" id="PS51194"/>
    </source>
</evidence>
<feature type="domain" description="Helicase ATP-binding" evidence="1">
    <location>
        <begin position="121"/>
        <end position="292"/>
    </location>
</feature>
<organism evidence="3 4">
    <name type="scientific">Actinomyces oris</name>
    <dbReference type="NCBI Taxonomy" id="544580"/>
    <lineage>
        <taxon>Bacteria</taxon>
        <taxon>Bacillati</taxon>
        <taxon>Actinomycetota</taxon>
        <taxon>Actinomycetes</taxon>
        <taxon>Actinomycetales</taxon>
        <taxon>Actinomycetaceae</taxon>
        <taxon>Actinomyces</taxon>
    </lineage>
</organism>
<name>A0AAW8L581_9ACTO</name>
<dbReference type="CDD" id="cd17926">
    <property type="entry name" value="DEXHc_RE"/>
    <property type="match status" value="1"/>
</dbReference>
<keyword evidence="3" id="KW-0547">Nucleotide-binding</keyword>
<dbReference type="Pfam" id="PF04851">
    <property type="entry name" value="ResIII"/>
    <property type="match status" value="1"/>
</dbReference>
<reference evidence="3" key="1">
    <citation type="submission" date="2022-06" db="EMBL/GenBank/DDBJ databases">
        <title>Draft Genome Sequences of Three Actinomyces oris Strains, Isolated from Healthy Human Feces.</title>
        <authorList>
            <person name="Ye Y."/>
            <person name="Liu C."/>
            <person name="Zhao J."/>
            <person name="Xu J."/>
            <person name="Huang H."/>
            <person name="Wang B."/>
            <person name="Wei J."/>
            <person name="Jing X."/>
        </authorList>
    </citation>
    <scope>NUCLEOTIDE SEQUENCE</scope>
    <source>
        <strain evidence="3">CNGBCC1803727</strain>
    </source>
</reference>
<evidence type="ECO:0000313" key="3">
    <source>
        <dbReference type="EMBL" id="MDR0177303.1"/>
    </source>
</evidence>
<dbReference type="InterPro" id="IPR014001">
    <property type="entry name" value="Helicase_ATP-bd"/>
</dbReference>
<dbReference type="EMBL" id="JAMZMF010000006">
    <property type="protein sequence ID" value="MDR0177303.1"/>
    <property type="molecule type" value="Genomic_DNA"/>
</dbReference>
<dbReference type="GO" id="GO:0005524">
    <property type="term" value="F:ATP binding"/>
    <property type="evidence" value="ECO:0007669"/>
    <property type="project" value="InterPro"/>
</dbReference>
<dbReference type="Proteomes" id="UP001230065">
    <property type="component" value="Unassembled WGS sequence"/>
</dbReference>
<proteinExistence type="predicted"/>
<dbReference type="PANTHER" id="PTHR47396:SF1">
    <property type="entry name" value="ATP-DEPENDENT HELICASE IRC3-RELATED"/>
    <property type="match status" value="1"/>
</dbReference>
<keyword evidence="3" id="KW-0378">Hydrolase</keyword>
<dbReference type="GO" id="GO:0016787">
    <property type="term" value="F:hydrolase activity"/>
    <property type="evidence" value="ECO:0007669"/>
    <property type="project" value="InterPro"/>
</dbReference>
<evidence type="ECO:0000259" key="1">
    <source>
        <dbReference type="PROSITE" id="PS51192"/>
    </source>
</evidence>
<dbReference type="InterPro" id="IPR027417">
    <property type="entry name" value="P-loop_NTPase"/>
</dbReference>
<evidence type="ECO:0000313" key="4">
    <source>
        <dbReference type="Proteomes" id="UP001230065"/>
    </source>
</evidence>
<dbReference type="PROSITE" id="PS51194">
    <property type="entry name" value="HELICASE_CTER"/>
    <property type="match status" value="1"/>
</dbReference>
<dbReference type="SUPFAM" id="SSF52540">
    <property type="entry name" value="P-loop containing nucleoside triphosphate hydrolases"/>
    <property type="match status" value="1"/>
</dbReference>
<dbReference type="AlphaFoldDB" id="A0AAW8L581"/>
<dbReference type="PROSITE" id="PS51192">
    <property type="entry name" value="HELICASE_ATP_BIND_1"/>
    <property type="match status" value="1"/>
</dbReference>
<dbReference type="CDD" id="cd18785">
    <property type="entry name" value="SF2_C"/>
    <property type="match status" value="1"/>
</dbReference>
<comment type="caution">
    <text evidence="3">The sequence shown here is derived from an EMBL/GenBank/DDBJ whole genome shotgun (WGS) entry which is preliminary data.</text>
</comment>
<dbReference type="InterPro" id="IPR001650">
    <property type="entry name" value="Helicase_C-like"/>
</dbReference>
<dbReference type="Gene3D" id="3.40.50.300">
    <property type="entry name" value="P-loop containing nucleotide triphosphate hydrolases"/>
    <property type="match status" value="2"/>
</dbReference>
<dbReference type="Pfam" id="PF00271">
    <property type="entry name" value="Helicase_C"/>
    <property type="match status" value="1"/>
</dbReference>
<sequence>MRTAHVWATTEVVGKNTIRQLLVPAHDGLDYTDDGRQYVHSRFGCWLAASGPDEPLRERLAPVLPQEGASGNEIAWAGSRHPVPADVVRDSFEGAIGFTSHTHPHSLRRPQIGALHSIVGYQSSGLTEPGIVVMPTGTGKTETMLAWLVAQRPERVLVVVPSSALREQIASKFETLGILQQEGIVGPGAMRPRVGRVAGRFDSEKDAVDFVAACNVVVVTPNAVRASEAAVRRAFFSGFTHLLVDEAHHAPAQTWTEIIRAFGERPVLLFTATPYRRDGQTLPGRVIFRFPLREAQREGYFSTIDFTAVLDLDDDDEALAKAALSRLRSDLDAGHEHLLLARVGTKSRADEIHALYSRLAPEFAPRVIYDSLRASDRDAAIRAMRERSSRVIVCVDMLGEGFDLPTLKIGAFHDAHRSLSPMVQLIGRFARTSAPVPIGTASVFIRQDPKHALSPLRFLLREDPDWDKVLSDITERATERADEISEFEASFADNPPDVPVGLLEPKMSARAFATTTVDWDPLAARAVYGDRILDDLISVNRDDTIAWFVIETVADLRWGDIPSLRATDYTLVVLFFDRIQGLLYVHCSDTKRSLDDLVEAVLGHEARPVNGYDTFKVFAKLDRLVPTNIGLLDARDRDKRFSMHVGSDVETALTEAERTHKANTHVAAKAFQDGERVTIAAALSGRFWSMRTATNLAEWRRWCRDQGTKLRDRSVDVHSLFRDMIIPVDVKERPPYPFLAVEWPWDLYLGSGTSSHVTYNESGVPLTDAGLRIDDYGVHGPLRFSVITPTWELRYEGRFGPTGVHYRPVGDEATVEGGRGTTTPLSTWLNNHKPTLLLSGDRLITGGDRLLAPRTEIPPYPRDHLRSLDWTTAGVDITVESQGSDRRKDSIQAYMARYLAENQTFDVLIDDDRSGEAADLVGIRVCGGDLHVTLVHCKYSSKLEAGSRLADLYEVCGQAMRGARWRDNAALPLLEHLDRRAVGYTCRFGGSAFEIGDREALFRIRQQAPLLFPRFTTIIAQPGLSIRSASDEQLRLIAGAASYVQTVTKGGFEVYGSA</sequence>
<dbReference type="SMART" id="SM00490">
    <property type="entry name" value="HELICc"/>
    <property type="match status" value="1"/>
</dbReference>
<feature type="domain" description="Helicase C-terminal" evidence="2">
    <location>
        <begin position="330"/>
        <end position="492"/>
    </location>
</feature>
<dbReference type="RefSeq" id="WP_308679473.1">
    <property type="nucleotide sequence ID" value="NZ_JAMZMF010000006.1"/>
</dbReference>
<keyword evidence="3" id="KW-0067">ATP-binding</keyword>
<dbReference type="GO" id="GO:0004386">
    <property type="term" value="F:helicase activity"/>
    <property type="evidence" value="ECO:0007669"/>
    <property type="project" value="UniProtKB-KW"/>
</dbReference>
<dbReference type="SMART" id="SM00487">
    <property type="entry name" value="DEXDc"/>
    <property type="match status" value="1"/>
</dbReference>
<protein>
    <submittedName>
        <fullName evidence="3">DEAD/DEAH box helicase family protein</fullName>
    </submittedName>
</protein>
<dbReference type="GO" id="GO:0005829">
    <property type="term" value="C:cytosol"/>
    <property type="evidence" value="ECO:0007669"/>
    <property type="project" value="TreeGrafter"/>
</dbReference>
<gene>
    <name evidence="3" type="ORF">RF687_05000</name>
</gene>
<dbReference type="GO" id="GO:0003677">
    <property type="term" value="F:DNA binding"/>
    <property type="evidence" value="ECO:0007669"/>
    <property type="project" value="InterPro"/>
</dbReference>
<dbReference type="InterPro" id="IPR006935">
    <property type="entry name" value="Helicase/UvrB_N"/>
</dbReference>
<accession>A0AAW8L581</accession>
<dbReference type="PANTHER" id="PTHR47396">
    <property type="entry name" value="TYPE I RESTRICTION ENZYME ECOKI R PROTEIN"/>
    <property type="match status" value="1"/>
</dbReference>
<dbReference type="InterPro" id="IPR050742">
    <property type="entry name" value="Helicase_Restrict-Modif_Enz"/>
</dbReference>